<dbReference type="Proteomes" id="UP000662185">
    <property type="component" value="Unassembled WGS sequence"/>
</dbReference>
<sequence>MNKLIFCLLTVSAIASAAVPANAGSGDSANIQTSEQTSIITGDRNYTNQRINQSGQIIRSRSRGGSGNVQDARQLSDIVGNDNVSKQRSSQVYQEIRRGGRRNQLGN</sequence>
<reference evidence="4" key="1">
    <citation type="journal article" date="2020" name="ISME J.">
        <title>Comparative genomics reveals insights into cyanobacterial evolution and habitat adaptation.</title>
        <authorList>
            <person name="Chen M.Y."/>
            <person name="Teng W.K."/>
            <person name="Zhao L."/>
            <person name="Hu C.X."/>
            <person name="Zhou Y.K."/>
            <person name="Han B.P."/>
            <person name="Song L.R."/>
            <person name="Shu W.S."/>
        </authorList>
    </citation>
    <scope>NUCLEOTIDE SEQUENCE [LARGE SCALE GENOMIC DNA]</scope>
    <source>
        <strain evidence="4">FACHB-251</strain>
    </source>
</reference>
<dbReference type="EMBL" id="JACJQU010000037">
    <property type="protein sequence ID" value="MBD2296939.1"/>
    <property type="molecule type" value="Genomic_DNA"/>
</dbReference>
<comment type="caution">
    <text evidence="3">The sequence shown here is derived from an EMBL/GenBank/DDBJ whole genome shotgun (WGS) entry which is preliminary data.</text>
</comment>
<keyword evidence="4" id="KW-1185">Reference proteome</keyword>
<evidence type="ECO:0000313" key="4">
    <source>
        <dbReference type="Proteomes" id="UP000662185"/>
    </source>
</evidence>
<name>A0A926WNC1_9NOST</name>
<proteinExistence type="predicted"/>
<feature type="region of interest" description="Disordered" evidence="1">
    <location>
        <begin position="21"/>
        <end position="107"/>
    </location>
</feature>
<feature type="chain" id="PRO_5038060375" evidence="2">
    <location>
        <begin position="24"/>
        <end position="107"/>
    </location>
</feature>
<evidence type="ECO:0000256" key="2">
    <source>
        <dbReference type="SAM" id="SignalP"/>
    </source>
</evidence>
<protein>
    <submittedName>
        <fullName evidence="3">Uncharacterized protein</fullName>
    </submittedName>
</protein>
<dbReference type="RefSeq" id="WP_190565057.1">
    <property type="nucleotide sequence ID" value="NZ_JACJQU010000037.1"/>
</dbReference>
<feature type="compositionally biased region" description="Polar residues" evidence="1">
    <location>
        <begin position="27"/>
        <end position="59"/>
    </location>
</feature>
<accession>A0A926WNC1</accession>
<organism evidence="3 4">
    <name type="scientific">Anabaena sphaerica FACHB-251</name>
    <dbReference type="NCBI Taxonomy" id="2692883"/>
    <lineage>
        <taxon>Bacteria</taxon>
        <taxon>Bacillati</taxon>
        <taxon>Cyanobacteriota</taxon>
        <taxon>Cyanophyceae</taxon>
        <taxon>Nostocales</taxon>
        <taxon>Nostocaceae</taxon>
        <taxon>Anabaena</taxon>
    </lineage>
</organism>
<keyword evidence="2" id="KW-0732">Signal</keyword>
<evidence type="ECO:0000256" key="1">
    <source>
        <dbReference type="SAM" id="MobiDB-lite"/>
    </source>
</evidence>
<feature type="compositionally biased region" description="Polar residues" evidence="1">
    <location>
        <begin position="82"/>
        <end position="93"/>
    </location>
</feature>
<evidence type="ECO:0000313" key="3">
    <source>
        <dbReference type="EMBL" id="MBD2296939.1"/>
    </source>
</evidence>
<gene>
    <name evidence="3" type="ORF">H6G06_26555</name>
</gene>
<feature type="signal peptide" evidence="2">
    <location>
        <begin position="1"/>
        <end position="23"/>
    </location>
</feature>
<dbReference type="AlphaFoldDB" id="A0A926WNC1"/>